<evidence type="ECO:0000313" key="2">
    <source>
        <dbReference type="EMBL" id="KAK2032279.1"/>
    </source>
</evidence>
<dbReference type="AlphaFoldDB" id="A0AAD9M401"/>
<reference evidence="2" key="1">
    <citation type="submission" date="2021-06" db="EMBL/GenBank/DDBJ databases">
        <title>Comparative genomics, transcriptomics and evolutionary studies reveal genomic signatures of adaptation to plant cell wall in hemibiotrophic fungi.</title>
        <authorList>
            <consortium name="DOE Joint Genome Institute"/>
            <person name="Baroncelli R."/>
            <person name="Diaz J.F."/>
            <person name="Benocci T."/>
            <person name="Peng M."/>
            <person name="Battaglia E."/>
            <person name="Haridas S."/>
            <person name="Andreopoulos W."/>
            <person name="Labutti K."/>
            <person name="Pangilinan J."/>
            <person name="Floch G.L."/>
            <person name="Makela M.R."/>
            <person name="Henrissat B."/>
            <person name="Grigoriev I.V."/>
            <person name="Crouch J.A."/>
            <person name="De Vries R.P."/>
            <person name="Sukno S.A."/>
            <person name="Thon M.R."/>
        </authorList>
    </citation>
    <scope>NUCLEOTIDE SEQUENCE</scope>
    <source>
        <strain evidence="2">MAFF235873</strain>
    </source>
</reference>
<feature type="compositionally biased region" description="Low complexity" evidence="1">
    <location>
        <begin position="69"/>
        <end position="93"/>
    </location>
</feature>
<feature type="region of interest" description="Disordered" evidence="1">
    <location>
        <begin position="67"/>
        <end position="150"/>
    </location>
</feature>
<accession>A0AAD9M401</accession>
<proteinExistence type="predicted"/>
<protein>
    <submittedName>
        <fullName evidence="2">Uncharacterized protein</fullName>
    </submittedName>
</protein>
<sequence length="150" mass="15840">MLPKKSAAPASEAPVASLNENETLFVKAIFDSMNTRPDVDFDKVAEITGLANAKSAKDKFRVISKKHGWSSTDGSGGAASSPSKGPLGANTTAKVKKTPVKKKGIAQRKKKAKTEREDSDADEDISAKLESDSDGQKAAKDELMNGSESD</sequence>
<name>A0AAD9M401_9PEZI</name>
<organism evidence="2 3">
    <name type="scientific">Colletotrichum zoysiae</name>
    <dbReference type="NCBI Taxonomy" id="1216348"/>
    <lineage>
        <taxon>Eukaryota</taxon>
        <taxon>Fungi</taxon>
        <taxon>Dikarya</taxon>
        <taxon>Ascomycota</taxon>
        <taxon>Pezizomycotina</taxon>
        <taxon>Sordariomycetes</taxon>
        <taxon>Hypocreomycetidae</taxon>
        <taxon>Glomerellales</taxon>
        <taxon>Glomerellaceae</taxon>
        <taxon>Colletotrichum</taxon>
        <taxon>Colletotrichum graminicola species complex</taxon>
    </lineage>
</organism>
<evidence type="ECO:0000313" key="3">
    <source>
        <dbReference type="Proteomes" id="UP001232148"/>
    </source>
</evidence>
<feature type="compositionally biased region" description="Basic and acidic residues" evidence="1">
    <location>
        <begin position="125"/>
        <end position="143"/>
    </location>
</feature>
<keyword evidence="3" id="KW-1185">Reference proteome</keyword>
<comment type="caution">
    <text evidence="2">The sequence shown here is derived from an EMBL/GenBank/DDBJ whole genome shotgun (WGS) entry which is preliminary data.</text>
</comment>
<gene>
    <name evidence="2" type="ORF">LX32DRAFT_690985</name>
</gene>
<dbReference type="EMBL" id="MU842832">
    <property type="protein sequence ID" value="KAK2032279.1"/>
    <property type="molecule type" value="Genomic_DNA"/>
</dbReference>
<dbReference type="Proteomes" id="UP001232148">
    <property type="component" value="Unassembled WGS sequence"/>
</dbReference>
<feature type="compositionally biased region" description="Basic residues" evidence="1">
    <location>
        <begin position="94"/>
        <end position="113"/>
    </location>
</feature>
<evidence type="ECO:0000256" key="1">
    <source>
        <dbReference type="SAM" id="MobiDB-lite"/>
    </source>
</evidence>